<comment type="caution">
    <text evidence="2">The sequence shown here is derived from an EMBL/GenBank/DDBJ whole genome shotgun (WGS) entry which is preliminary data.</text>
</comment>
<dbReference type="Pfam" id="PF00144">
    <property type="entry name" value="Beta-lactamase"/>
    <property type="match status" value="1"/>
</dbReference>
<dbReference type="InterPro" id="IPR050491">
    <property type="entry name" value="AmpC-like"/>
</dbReference>
<keyword evidence="3" id="KW-1185">Reference proteome</keyword>
<keyword evidence="2" id="KW-0378">Hydrolase</keyword>
<accession>A0ABW9QS75</accession>
<dbReference type="GO" id="GO:0016787">
    <property type="term" value="F:hydrolase activity"/>
    <property type="evidence" value="ECO:0007669"/>
    <property type="project" value="UniProtKB-KW"/>
</dbReference>
<evidence type="ECO:0000259" key="1">
    <source>
        <dbReference type="Pfam" id="PF00144"/>
    </source>
</evidence>
<reference evidence="2 3" key="1">
    <citation type="submission" date="2019-11" db="EMBL/GenBank/DDBJ databases">
        <title>Acidiferrimicrobium australis gen. nov., sp. nov., an acidophilic and obligately heterotrophic, member of the Actinobacteria that catalyses dissimilatory oxido- reduction of iron isolated from metal-rich acidic water in Chile.</title>
        <authorList>
            <person name="Gonzalez D."/>
            <person name="Huber K."/>
            <person name="Hedrich S."/>
            <person name="Rojas-Villalobos C."/>
            <person name="Quatrini R."/>
            <person name="Dinamarca M.A."/>
            <person name="Schwarz A."/>
            <person name="Canales C."/>
            <person name="Nancucheo I."/>
        </authorList>
    </citation>
    <scope>NUCLEOTIDE SEQUENCE [LARGE SCALE GENOMIC DNA]</scope>
    <source>
        <strain evidence="2 3">USS-CCA1</strain>
    </source>
</reference>
<dbReference type="PANTHER" id="PTHR46825:SF15">
    <property type="entry name" value="BETA-LACTAMASE-RELATED DOMAIN-CONTAINING PROTEIN"/>
    <property type="match status" value="1"/>
</dbReference>
<dbReference type="Proteomes" id="UP000437736">
    <property type="component" value="Unassembled WGS sequence"/>
</dbReference>
<feature type="domain" description="Beta-lactamase-related" evidence="1">
    <location>
        <begin position="7"/>
        <end position="330"/>
    </location>
</feature>
<name>A0ABW9QS75_9ACTN</name>
<evidence type="ECO:0000313" key="2">
    <source>
        <dbReference type="EMBL" id="MST32491.1"/>
    </source>
</evidence>
<sequence length="459" mass="49201">MSNELQEKLDELGRELDVPGVAAGVSVGGREIYAFHGVTSVDNPLPVDEATLFQFGSTGKTFTATAVLRLVDEGRVDLDAPVRTYVPELRLKDAEVAEAVTVLQLFNHTAGWDGDLFEDTGNGDDALARYVERMATIEQVTPLGATVSYNNASLSLAGRLIEKVTDKPYEVAMRELVLGPLGLDDTLFFANDVITRRFAVGHTRHDDGRITVNRPWALPRSAHPAGGMSAPAADQIAWARFHLGDGTASDGTRVLSEELLRRMQEPTADMRGSALGDYVGISWLLRDLDGERVVAHGGTTNGQHSDFLLVPARDFAVISMANCGPNGSELNHRLTTWALEHFLGLEEKDPEPRPVDGATLAAYTGRYETIAAVCTITAEGERLIARMAPKEQMAAVLGDADDDPPIPLMLVTGEGDPFVVPDGPAKGMRGYFTRRGDGAVAGVHLGGRLAERVPPAAGA</sequence>
<gene>
    <name evidence="2" type="ORF">GHK86_07120</name>
</gene>
<evidence type="ECO:0000313" key="3">
    <source>
        <dbReference type="Proteomes" id="UP000437736"/>
    </source>
</evidence>
<dbReference type="InterPro" id="IPR001466">
    <property type="entry name" value="Beta-lactam-related"/>
</dbReference>
<dbReference type="PANTHER" id="PTHR46825">
    <property type="entry name" value="D-ALANYL-D-ALANINE-CARBOXYPEPTIDASE/ENDOPEPTIDASE AMPH"/>
    <property type="match status" value="1"/>
</dbReference>
<dbReference type="SUPFAM" id="SSF56601">
    <property type="entry name" value="beta-lactamase/transpeptidase-like"/>
    <property type="match status" value="1"/>
</dbReference>
<dbReference type="EMBL" id="WJHE01000311">
    <property type="protein sequence ID" value="MST32491.1"/>
    <property type="molecule type" value="Genomic_DNA"/>
</dbReference>
<dbReference type="InterPro" id="IPR012338">
    <property type="entry name" value="Beta-lactam/transpept-like"/>
</dbReference>
<dbReference type="Gene3D" id="3.40.710.10">
    <property type="entry name" value="DD-peptidase/beta-lactamase superfamily"/>
    <property type="match status" value="1"/>
</dbReference>
<protein>
    <submittedName>
        <fullName evidence="2">Serine hydrolase</fullName>
    </submittedName>
</protein>
<proteinExistence type="predicted"/>
<organism evidence="2 3">
    <name type="scientific">Acidiferrimicrobium australe</name>
    <dbReference type="NCBI Taxonomy" id="2664430"/>
    <lineage>
        <taxon>Bacteria</taxon>
        <taxon>Bacillati</taxon>
        <taxon>Actinomycetota</taxon>
        <taxon>Acidimicrobiia</taxon>
        <taxon>Acidimicrobiales</taxon>
        <taxon>Acidimicrobiaceae</taxon>
        <taxon>Acidiferrimicrobium</taxon>
    </lineage>
</organism>